<feature type="domain" description="PAC" evidence="9">
    <location>
        <begin position="735"/>
        <end position="786"/>
    </location>
</feature>
<dbReference type="PRINTS" id="PR00344">
    <property type="entry name" value="BCTRLSENSOR"/>
</dbReference>
<dbReference type="SMART" id="SM00388">
    <property type="entry name" value="HisKA"/>
    <property type="match status" value="1"/>
</dbReference>
<keyword evidence="3" id="KW-0597">Phosphoprotein</keyword>
<dbReference type="Pfam" id="PF02518">
    <property type="entry name" value="HATPase_c"/>
    <property type="match status" value="1"/>
</dbReference>
<dbReference type="PANTHER" id="PTHR43304:SF1">
    <property type="entry name" value="PAC DOMAIN-CONTAINING PROTEIN"/>
    <property type="match status" value="1"/>
</dbReference>
<proteinExistence type="predicted"/>
<comment type="caution">
    <text evidence="10">The sequence shown here is derived from an EMBL/GenBank/DDBJ whole genome shotgun (WGS) entry which is preliminary data.</text>
</comment>
<dbReference type="SUPFAM" id="SSF55874">
    <property type="entry name" value="ATPase domain of HSP90 chaperone/DNA topoisomerase II/histidine kinase"/>
    <property type="match status" value="1"/>
</dbReference>
<dbReference type="SUPFAM" id="SSF55785">
    <property type="entry name" value="PYP-like sensor domain (PAS domain)"/>
    <property type="match status" value="3"/>
</dbReference>
<dbReference type="InterPro" id="IPR036890">
    <property type="entry name" value="HATPase_C_sf"/>
</dbReference>
<dbReference type="InterPro" id="IPR004358">
    <property type="entry name" value="Sig_transdc_His_kin-like_C"/>
</dbReference>
<dbReference type="Pfam" id="PF00512">
    <property type="entry name" value="HisKA"/>
    <property type="match status" value="1"/>
</dbReference>
<dbReference type="Pfam" id="PF08447">
    <property type="entry name" value="PAS_3"/>
    <property type="match status" value="2"/>
</dbReference>
<evidence type="ECO:0000256" key="5">
    <source>
        <dbReference type="ARBA" id="ARBA00022777"/>
    </source>
</evidence>
<dbReference type="SMART" id="SM00086">
    <property type="entry name" value="PAC"/>
    <property type="match status" value="3"/>
</dbReference>
<evidence type="ECO:0000256" key="2">
    <source>
        <dbReference type="ARBA" id="ARBA00012438"/>
    </source>
</evidence>
<evidence type="ECO:0000259" key="9">
    <source>
        <dbReference type="PROSITE" id="PS50113"/>
    </source>
</evidence>
<dbReference type="PROSITE" id="PS51257">
    <property type="entry name" value="PROKAR_LIPOPROTEIN"/>
    <property type="match status" value="1"/>
</dbReference>
<dbReference type="InterPro" id="IPR005467">
    <property type="entry name" value="His_kinase_dom"/>
</dbReference>
<dbReference type="Proteomes" id="UP000584642">
    <property type="component" value="Unassembled WGS sequence"/>
</dbReference>
<dbReference type="SMART" id="SM00091">
    <property type="entry name" value="PAS"/>
    <property type="match status" value="3"/>
</dbReference>
<dbReference type="Gene3D" id="3.40.50.2300">
    <property type="match status" value="2"/>
</dbReference>
<evidence type="ECO:0000259" key="7">
    <source>
        <dbReference type="PROSITE" id="PS50109"/>
    </source>
</evidence>
<evidence type="ECO:0000256" key="4">
    <source>
        <dbReference type="ARBA" id="ARBA00022679"/>
    </source>
</evidence>
<feature type="signal peptide" evidence="6">
    <location>
        <begin position="1"/>
        <end position="24"/>
    </location>
</feature>
<reference evidence="10 11" key="1">
    <citation type="submission" date="2020-05" db="EMBL/GenBank/DDBJ databases">
        <title>Azospirillum oleiclasticum sp. nov, a nitrogen-fixing and heavy crude oil-emulsifying bacterium isolated from the crude oil of Yumen Oilfield.</title>
        <authorList>
            <person name="Wu D."/>
            <person name="Cai M."/>
            <person name="Zhang X."/>
        </authorList>
    </citation>
    <scope>NUCLEOTIDE SEQUENCE [LARGE SCALE GENOMIC DNA]</scope>
    <source>
        <strain evidence="10 11">ROY-1-1-2</strain>
    </source>
</reference>
<dbReference type="CDD" id="cd00082">
    <property type="entry name" value="HisKA"/>
    <property type="match status" value="1"/>
</dbReference>
<dbReference type="InterPro" id="IPR013655">
    <property type="entry name" value="PAS_fold_3"/>
</dbReference>
<evidence type="ECO:0000313" key="10">
    <source>
        <dbReference type="EMBL" id="NYZ18720.1"/>
    </source>
</evidence>
<evidence type="ECO:0000313" key="11">
    <source>
        <dbReference type="Proteomes" id="UP000584642"/>
    </source>
</evidence>
<dbReference type="SUPFAM" id="SSF47384">
    <property type="entry name" value="Homodimeric domain of signal transducing histidine kinase"/>
    <property type="match status" value="1"/>
</dbReference>
<evidence type="ECO:0000256" key="6">
    <source>
        <dbReference type="SAM" id="SignalP"/>
    </source>
</evidence>
<keyword evidence="6" id="KW-0732">Signal</keyword>
<dbReference type="Gene3D" id="3.30.450.20">
    <property type="entry name" value="PAS domain"/>
    <property type="match status" value="3"/>
</dbReference>
<dbReference type="PROSITE" id="PS50112">
    <property type="entry name" value="PAS"/>
    <property type="match status" value="1"/>
</dbReference>
<dbReference type="CDD" id="cd00130">
    <property type="entry name" value="PAS"/>
    <property type="match status" value="3"/>
</dbReference>
<dbReference type="InterPro" id="IPR003594">
    <property type="entry name" value="HATPase_dom"/>
</dbReference>
<feature type="domain" description="PAC" evidence="9">
    <location>
        <begin position="608"/>
        <end position="660"/>
    </location>
</feature>
<dbReference type="InterPro" id="IPR003661">
    <property type="entry name" value="HisK_dim/P_dom"/>
</dbReference>
<dbReference type="Pfam" id="PF13426">
    <property type="entry name" value="PAS_9"/>
    <property type="match status" value="1"/>
</dbReference>
<dbReference type="InterPro" id="IPR035965">
    <property type="entry name" value="PAS-like_dom_sf"/>
</dbReference>
<organism evidence="10 11">
    <name type="scientific">Azospirillum oleiclasticum</name>
    <dbReference type="NCBI Taxonomy" id="2735135"/>
    <lineage>
        <taxon>Bacteria</taxon>
        <taxon>Pseudomonadati</taxon>
        <taxon>Pseudomonadota</taxon>
        <taxon>Alphaproteobacteria</taxon>
        <taxon>Rhodospirillales</taxon>
        <taxon>Azospirillaceae</taxon>
        <taxon>Azospirillum</taxon>
    </lineage>
</organism>
<evidence type="ECO:0000256" key="1">
    <source>
        <dbReference type="ARBA" id="ARBA00000085"/>
    </source>
</evidence>
<name>A0ABX2T341_9PROT</name>
<gene>
    <name evidence="10" type="ORF">HND93_03270</name>
</gene>
<dbReference type="NCBIfam" id="TIGR00229">
    <property type="entry name" value="sensory_box"/>
    <property type="match status" value="3"/>
</dbReference>
<evidence type="ECO:0000256" key="3">
    <source>
        <dbReference type="ARBA" id="ARBA00022553"/>
    </source>
</evidence>
<sequence length="1023" mass="112790">MVRPFLRGLIPLLLAAVVSCPALAAATPTVLALASYSEDDRWTEAQIRGLRGALGDRVDVIVEFMDMRRLPDGRHLDALALMMERKYAARPPQVVVAMDEDAVRFLVAQHDRLFPRANAVFQGATFFDPAVHGGQGWLTGVVADVDIRGTVEAARLLQPGLRRVVVVNEEPHIGIGRGLGRAFAVAEGTGAFEGLAVEAWEALGHPDLLRRLSNLTATDAVLLLSLGHDEAGLVPGDAESTRAVARASGAPVYGLWAYQLGAGLLGGRVLLGHEQGKVAAELVSRLLGGERPDAVGPVLDGPKAYMFDHGQLARFGLDGARLPDGSRLINTPPPLLPSYRDFPALYLTSGLAAAGVAAALAALVLRLQTNDRVRRGAEAMVAQQTEALRREIEQRRRADERVRANEKRFRDLVATVPGMVYQWAELEDDIYGFTWVSPQAREMFGLEPTDLERDCDYFTIHPDDRELWRRSLRIATEHGIDWEFEGRLLLKDGSMRWWKGLAKPMPTNGGMLFNGIILDITNERLLREETDRLRTRLDFLLNASPSVIYAAEPCPPYTTTFISAGLREMGYTPEEATANPDWWADRIHPDDRPGAMTALALLDRKDALEHSYRFRTARGDWIWVIDKVFLVRDEAGHPTELIGSMADITPLRTAEEALRTSMARQQAILASTPMGIAILDCERRFEQVNERFCSLFGLAPSTFLGHSARLIYRNEAEFQELGAAAYPVIQEGGVFHGERQLRRSDGASFWCALTGCMVDRGRPELGCVWIVDDITTRKAAELTLRSKTAELERSNGELEAFAYVASHDLRQPLRVVNSYLGLLERRLGPTLDAEGREFIGFARDGAQRMDRLIVDLLEYSRVGRRSAPSRPVALGEIARRAVGNLEIAIAESGAEVTIGSGLPTVDGDENELVRLLQNLIGNAVKYHAPDRPPRVTLTVAETDGAWTFAVTDNGIGIAPEHRERVFGIFQRLHSREAFDGTGIGLAVCRKIVERHGGRIWVDAAPEAGSRFVFTLPRRDVIAA</sequence>
<evidence type="ECO:0000259" key="8">
    <source>
        <dbReference type="PROSITE" id="PS50112"/>
    </source>
</evidence>
<dbReference type="SMART" id="SM00387">
    <property type="entry name" value="HATPase_c"/>
    <property type="match status" value="1"/>
</dbReference>
<dbReference type="InterPro" id="IPR000700">
    <property type="entry name" value="PAS-assoc_C"/>
</dbReference>
<dbReference type="InterPro" id="IPR001610">
    <property type="entry name" value="PAC"/>
</dbReference>
<feature type="chain" id="PRO_5046718553" description="histidine kinase" evidence="6">
    <location>
        <begin position="25"/>
        <end position="1023"/>
    </location>
</feature>
<dbReference type="Gene3D" id="1.10.287.130">
    <property type="match status" value="1"/>
</dbReference>
<keyword evidence="5" id="KW-0418">Kinase</keyword>
<keyword evidence="11" id="KW-1185">Reference proteome</keyword>
<feature type="domain" description="Histidine kinase" evidence="7">
    <location>
        <begin position="804"/>
        <end position="1019"/>
    </location>
</feature>
<dbReference type="PANTHER" id="PTHR43304">
    <property type="entry name" value="PHYTOCHROME-LIKE PROTEIN CPH1"/>
    <property type="match status" value="1"/>
</dbReference>
<dbReference type="InterPro" id="IPR036097">
    <property type="entry name" value="HisK_dim/P_sf"/>
</dbReference>
<dbReference type="EMBL" id="JABFDB010000001">
    <property type="protein sequence ID" value="NYZ18720.1"/>
    <property type="molecule type" value="Genomic_DNA"/>
</dbReference>
<accession>A0ABX2T341</accession>
<dbReference type="RefSeq" id="WP_180280439.1">
    <property type="nucleotide sequence ID" value="NZ_JABFDB010000001.1"/>
</dbReference>
<dbReference type="InterPro" id="IPR000014">
    <property type="entry name" value="PAS"/>
</dbReference>
<dbReference type="PROSITE" id="PS50113">
    <property type="entry name" value="PAC"/>
    <property type="match status" value="3"/>
</dbReference>
<comment type="catalytic activity">
    <reaction evidence="1">
        <text>ATP + protein L-histidine = ADP + protein N-phospho-L-histidine.</text>
        <dbReference type="EC" id="2.7.13.3"/>
    </reaction>
</comment>
<feature type="domain" description="PAC" evidence="9">
    <location>
        <begin position="482"/>
        <end position="532"/>
    </location>
</feature>
<feature type="domain" description="PAS" evidence="8">
    <location>
        <begin position="405"/>
        <end position="479"/>
    </location>
</feature>
<dbReference type="EC" id="2.7.13.3" evidence="2"/>
<dbReference type="InterPro" id="IPR052162">
    <property type="entry name" value="Sensor_kinase/Photoreceptor"/>
</dbReference>
<keyword evidence="4" id="KW-0808">Transferase</keyword>
<dbReference type="PROSITE" id="PS50109">
    <property type="entry name" value="HIS_KIN"/>
    <property type="match status" value="1"/>
</dbReference>
<protein>
    <recommendedName>
        <fullName evidence="2">histidine kinase</fullName>
        <ecNumber evidence="2">2.7.13.3</ecNumber>
    </recommendedName>
</protein>
<dbReference type="Gene3D" id="3.30.565.10">
    <property type="entry name" value="Histidine kinase-like ATPase, C-terminal domain"/>
    <property type="match status" value="1"/>
</dbReference>